<gene>
    <name evidence="1" type="ORF">FHR33_005958</name>
</gene>
<organism evidence="1 2">
    <name type="scientific">Nonomuraea dietziae</name>
    <dbReference type="NCBI Taxonomy" id="65515"/>
    <lineage>
        <taxon>Bacteria</taxon>
        <taxon>Bacillati</taxon>
        <taxon>Actinomycetota</taxon>
        <taxon>Actinomycetes</taxon>
        <taxon>Streptosporangiales</taxon>
        <taxon>Streptosporangiaceae</taxon>
        <taxon>Nonomuraea</taxon>
    </lineage>
</organism>
<evidence type="ECO:0000313" key="1">
    <source>
        <dbReference type="EMBL" id="MBB3730098.1"/>
    </source>
</evidence>
<sequence length="26" mass="2900">MRFVHGADFAARRVTRGLLGQVRKSA</sequence>
<keyword evidence="2" id="KW-1185">Reference proteome</keyword>
<dbReference type="AlphaFoldDB" id="A0A7W5Y9U6"/>
<protein>
    <submittedName>
        <fullName evidence="1">Uncharacterized protein</fullName>
    </submittedName>
</protein>
<evidence type="ECO:0000313" key="2">
    <source>
        <dbReference type="Proteomes" id="UP000579945"/>
    </source>
</evidence>
<accession>A0A7W5Y9U6</accession>
<name>A0A7W5Y9U6_9ACTN</name>
<comment type="caution">
    <text evidence="1">The sequence shown here is derived from an EMBL/GenBank/DDBJ whole genome shotgun (WGS) entry which is preliminary data.</text>
</comment>
<dbReference type="EMBL" id="JACIBV010000001">
    <property type="protein sequence ID" value="MBB3730098.1"/>
    <property type="molecule type" value="Genomic_DNA"/>
</dbReference>
<reference evidence="1 2" key="1">
    <citation type="submission" date="2020-08" db="EMBL/GenBank/DDBJ databases">
        <title>Sequencing the genomes of 1000 actinobacteria strains.</title>
        <authorList>
            <person name="Klenk H.-P."/>
        </authorList>
    </citation>
    <scope>NUCLEOTIDE SEQUENCE [LARGE SCALE GENOMIC DNA]</scope>
    <source>
        <strain evidence="1 2">DSM 44320</strain>
    </source>
</reference>
<dbReference type="Proteomes" id="UP000579945">
    <property type="component" value="Unassembled WGS sequence"/>
</dbReference>
<proteinExistence type="predicted"/>